<evidence type="ECO:0000313" key="1">
    <source>
        <dbReference type="EMBL" id="MEI5931276.1"/>
    </source>
</evidence>
<comment type="caution">
    <text evidence="1">The sequence shown here is derived from an EMBL/GenBank/DDBJ whole genome shotgun (WGS) entry which is preliminary data.</text>
</comment>
<proteinExistence type="predicted"/>
<protein>
    <submittedName>
        <fullName evidence="1">AbrB/MazE/SpoVT family DNA-binding domain-containing protein</fullName>
    </submittedName>
</protein>
<reference evidence="1 2" key="1">
    <citation type="submission" date="2024-03" db="EMBL/GenBank/DDBJ databases">
        <title>A Rare Waterborne Outbreak of Bacillus cereus in China: Epidemiologic Survey, Genomic Insights and Virulence Characteristics.</title>
        <authorList>
            <person name="Wang S."/>
        </authorList>
    </citation>
    <scope>NUCLEOTIDE SEQUENCE [LARGE SCALE GENOMIC DNA]</scope>
    <source>
        <strain evidence="1 2">BC008</strain>
    </source>
</reference>
<evidence type="ECO:0000313" key="2">
    <source>
        <dbReference type="Proteomes" id="UP001365619"/>
    </source>
</evidence>
<sequence length="96" mass="10677">MNKFLGVLATVTEEGTLKLPLDMMETAGIKPNTRVEIFADTSHLFIRTAERFCDVCGVNANTTRIGYREICKACIDQIAYASQEQQKTVSESGEEK</sequence>
<dbReference type="EMBL" id="JBBAGW010000009">
    <property type="protein sequence ID" value="MEI5931276.1"/>
    <property type="molecule type" value="Genomic_DNA"/>
</dbReference>
<keyword evidence="1" id="KW-0238">DNA-binding</keyword>
<dbReference type="RefSeq" id="WP_185913902.1">
    <property type="nucleotide sequence ID" value="NZ_JBBAGV010000009.1"/>
</dbReference>
<accession>A0ABU8HWV3</accession>
<dbReference type="Proteomes" id="UP001365619">
    <property type="component" value="Unassembled WGS sequence"/>
</dbReference>
<gene>
    <name evidence="1" type="ORF">WBS43_21395</name>
</gene>
<dbReference type="SUPFAM" id="SSF89447">
    <property type="entry name" value="AbrB/MazE/MraZ-like"/>
    <property type="match status" value="1"/>
</dbReference>
<dbReference type="GO" id="GO:0003677">
    <property type="term" value="F:DNA binding"/>
    <property type="evidence" value="ECO:0007669"/>
    <property type="project" value="UniProtKB-KW"/>
</dbReference>
<dbReference type="InterPro" id="IPR037914">
    <property type="entry name" value="SpoVT-AbrB_sf"/>
</dbReference>
<keyword evidence="2" id="KW-1185">Reference proteome</keyword>
<name>A0ABU8HWV3_9BACI</name>
<organism evidence="1 2">
    <name type="scientific">Bacillus luti</name>
    <dbReference type="NCBI Taxonomy" id="2026191"/>
    <lineage>
        <taxon>Bacteria</taxon>
        <taxon>Bacillati</taxon>
        <taxon>Bacillota</taxon>
        <taxon>Bacilli</taxon>
        <taxon>Bacillales</taxon>
        <taxon>Bacillaceae</taxon>
        <taxon>Bacillus</taxon>
        <taxon>Bacillus cereus group</taxon>
    </lineage>
</organism>